<dbReference type="OrthoDB" id="634553at2"/>
<accession>A0A495IZS4</accession>
<organism evidence="1 2">
    <name type="scientific">Mucilaginibacter gracilis</name>
    <dbReference type="NCBI Taxonomy" id="423350"/>
    <lineage>
        <taxon>Bacteria</taxon>
        <taxon>Pseudomonadati</taxon>
        <taxon>Bacteroidota</taxon>
        <taxon>Sphingobacteriia</taxon>
        <taxon>Sphingobacteriales</taxon>
        <taxon>Sphingobacteriaceae</taxon>
        <taxon>Mucilaginibacter</taxon>
    </lineage>
</organism>
<proteinExistence type="predicted"/>
<evidence type="ECO:0008006" key="3">
    <source>
        <dbReference type="Google" id="ProtNLM"/>
    </source>
</evidence>
<keyword evidence="2" id="KW-1185">Reference proteome</keyword>
<dbReference type="RefSeq" id="WP_121197223.1">
    <property type="nucleotide sequence ID" value="NZ_RBKU01000001.1"/>
</dbReference>
<comment type="caution">
    <text evidence="1">The sequence shown here is derived from an EMBL/GenBank/DDBJ whole genome shotgun (WGS) entry which is preliminary data.</text>
</comment>
<dbReference type="EMBL" id="RBKU01000001">
    <property type="protein sequence ID" value="RKR81534.1"/>
    <property type="molecule type" value="Genomic_DNA"/>
</dbReference>
<evidence type="ECO:0000313" key="2">
    <source>
        <dbReference type="Proteomes" id="UP000268007"/>
    </source>
</evidence>
<name>A0A495IZS4_9SPHI</name>
<dbReference type="PROSITE" id="PS51257">
    <property type="entry name" value="PROKAR_LIPOPROTEIN"/>
    <property type="match status" value="1"/>
</dbReference>
<reference evidence="1 2" key="1">
    <citation type="submission" date="2018-10" db="EMBL/GenBank/DDBJ databases">
        <title>Genomic Encyclopedia of Archaeal and Bacterial Type Strains, Phase II (KMG-II): from individual species to whole genera.</title>
        <authorList>
            <person name="Goeker M."/>
        </authorList>
    </citation>
    <scope>NUCLEOTIDE SEQUENCE [LARGE SCALE GENOMIC DNA]</scope>
    <source>
        <strain evidence="1 2">DSM 18602</strain>
    </source>
</reference>
<sequence>MRVGYLLLITLLLTACNHGRKVNTSFYYWKTVYKQNATESAYLNHLHSNKLYVRIMDVDMDEDGINPVPVSPVTFQSKLPDTLQIVPVVFIVNDVLRNISKPKLNELAGKLLRFVKGKVTQAGKVDFAEMQIDCDWTAETRDNYFYLLRQIKTVTGNKTLSVTLRLHQLKNRKRTGVPPADKVLLMCYNMGNLRKYGTQNSIIELSELKKYAGENLSTYPMPMDIGLPLFSWAVAFRNKEYAGIDKRINFNILNDEKQFRSNGNGLYSAVADLPAYGLLKGDEIRWEDSALADVQAATVYISKYLKPGNINVVYFHLDDDVIKKYKYEGLQNTADMVR</sequence>
<dbReference type="Proteomes" id="UP000268007">
    <property type="component" value="Unassembled WGS sequence"/>
</dbReference>
<dbReference type="AlphaFoldDB" id="A0A495IZS4"/>
<protein>
    <recommendedName>
        <fullName evidence="3">Lipoprotein</fullName>
    </recommendedName>
</protein>
<gene>
    <name evidence="1" type="ORF">BDD43_1681</name>
</gene>
<evidence type="ECO:0000313" key="1">
    <source>
        <dbReference type="EMBL" id="RKR81534.1"/>
    </source>
</evidence>